<dbReference type="Pfam" id="PF13785">
    <property type="entry name" value="DUF4178"/>
    <property type="match status" value="1"/>
</dbReference>
<reference evidence="2 3" key="1">
    <citation type="submission" date="2022-04" db="EMBL/GenBank/DDBJ databases">
        <title>Positive selection, recombination, and allopatry shape intraspecific diversity of widespread and dominant cyanobacteria.</title>
        <authorList>
            <person name="Wei J."/>
            <person name="Shu W."/>
            <person name="Hu C."/>
        </authorList>
    </citation>
    <scope>NUCLEOTIDE SEQUENCE [LARGE SCALE GENOMIC DNA]</scope>
    <source>
        <strain evidence="2 3">GB2-A4</strain>
    </source>
</reference>
<dbReference type="Proteomes" id="UP001464891">
    <property type="component" value="Unassembled WGS sequence"/>
</dbReference>
<feature type="domain" description="DUF4178" evidence="1">
    <location>
        <begin position="49"/>
        <end position="185"/>
    </location>
</feature>
<evidence type="ECO:0000313" key="3">
    <source>
        <dbReference type="Proteomes" id="UP001464891"/>
    </source>
</evidence>
<accession>A0ABV0J1Q8</accession>
<organism evidence="2 3">
    <name type="scientific">Trichocoleus desertorum GB2-A4</name>
    <dbReference type="NCBI Taxonomy" id="2933944"/>
    <lineage>
        <taxon>Bacteria</taxon>
        <taxon>Bacillati</taxon>
        <taxon>Cyanobacteriota</taxon>
        <taxon>Cyanophyceae</taxon>
        <taxon>Leptolyngbyales</taxon>
        <taxon>Trichocoleusaceae</taxon>
        <taxon>Trichocoleus</taxon>
    </lineage>
</organism>
<protein>
    <submittedName>
        <fullName evidence="2">DUF4178 domain-containing protein</fullName>
    </submittedName>
</protein>
<evidence type="ECO:0000313" key="2">
    <source>
        <dbReference type="EMBL" id="MEP0815700.1"/>
    </source>
</evidence>
<dbReference type="InterPro" id="IPR025235">
    <property type="entry name" value="DUF4178"/>
</dbReference>
<dbReference type="RefSeq" id="WP_190431244.1">
    <property type="nucleotide sequence ID" value="NZ_JAMPKM010000001.1"/>
</dbReference>
<evidence type="ECO:0000259" key="1">
    <source>
        <dbReference type="Pfam" id="PF13785"/>
    </source>
</evidence>
<name>A0ABV0J1Q8_9CYAN</name>
<sequence>MITLVWLGVIAVVVVGVVLVVRQSQGRLPNQGDRAQLPSLARTIFTLEVGDIVQYMGTDWVVEGKLTYDSNGYTWLEYLLQDGDRLRWLSVEEDDQVEVNFLEPTQGLDIPSTPPTHLTFGGVAYRQVEAGTARMTRAGTTLNRQAEQCRYFDYAASDDASNDQVLSVEDWEGGLEVTVGTRIRPTALTLLPGDGHRVYGA</sequence>
<proteinExistence type="predicted"/>
<comment type="caution">
    <text evidence="2">The sequence shown here is derived from an EMBL/GenBank/DDBJ whole genome shotgun (WGS) entry which is preliminary data.</text>
</comment>
<gene>
    <name evidence="2" type="ORF">NC998_01160</name>
</gene>
<dbReference type="EMBL" id="JAMPKM010000001">
    <property type="protein sequence ID" value="MEP0815700.1"/>
    <property type="molecule type" value="Genomic_DNA"/>
</dbReference>
<keyword evidence="3" id="KW-1185">Reference proteome</keyword>